<evidence type="ECO:0000256" key="2">
    <source>
        <dbReference type="ARBA" id="ARBA00023015"/>
    </source>
</evidence>
<evidence type="ECO:0000313" key="8">
    <source>
        <dbReference type="EMBL" id="SLN19793.1"/>
    </source>
</evidence>
<dbReference type="GO" id="GO:0006355">
    <property type="term" value="P:regulation of DNA-templated transcription"/>
    <property type="evidence" value="ECO:0007669"/>
    <property type="project" value="InterPro"/>
</dbReference>
<feature type="region of interest" description="Disordered" evidence="5">
    <location>
        <begin position="1"/>
        <end position="21"/>
    </location>
</feature>
<keyword evidence="3" id="KW-0238">DNA-binding</keyword>
<name>A0A1Y5RKK6_9RHOB</name>
<dbReference type="InterPro" id="IPR050192">
    <property type="entry name" value="CopG/NikR_regulator"/>
</dbReference>
<evidence type="ECO:0000256" key="3">
    <source>
        <dbReference type="ARBA" id="ARBA00023125"/>
    </source>
</evidence>
<evidence type="ECO:0000256" key="1">
    <source>
        <dbReference type="ARBA" id="ARBA00008478"/>
    </source>
</evidence>
<evidence type="ECO:0000313" key="9">
    <source>
        <dbReference type="Proteomes" id="UP000193862"/>
    </source>
</evidence>
<dbReference type="SUPFAM" id="SSF47598">
    <property type="entry name" value="Ribbon-helix-helix"/>
    <property type="match status" value="1"/>
</dbReference>
<dbReference type="InterPro" id="IPR045865">
    <property type="entry name" value="ACT-like_dom_sf"/>
</dbReference>
<comment type="similarity">
    <text evidence="1">Belongs to the transcriptional regulatory CopG/NikR family.</text>
</comment>
<evidence type="ECO:0000259" key="6">
    <source>
        <dbReference type="Pfam" id="PF01402"/>
    </source>
</evidence>
<keyword evidence="2" id="KW-0805">Transcription regulation</keyword>
<feature type="domain" description="Transcription factor NikR nickel binding C-terminal" evidence="7">
    <location>
        <begin position="103"/>
        <end position="178"/>
    </location>
</feature>
<dbReference type="Proteomes" id="UP000193862">
    <property type="component" value="Unassembled WGS sequence"/>
</dbReference>
<dbReference type="PANTHER" id="PTHR34719:SF2">
    <property type="entry name" value="NICKEL-RESPONSIVE REGULATOR"/>
    <property type="match status" value="1"/>
</dbReference>
<dbReference type="Gene3D" id="1.10.1220.10">
    <property type="entry name" value="Met repressor-like"/>
    <property type="match status" value="1"/>
</dbReference>
<dbReference type="Pfam" id="PF01402">
    <property type="entry name" value="RHH_1"/>
    <property type="match status" value="1"/>
</dbReference>
<dbReference type="PANTHER" id="PTHR34719">
    <property type="entry name" value="NICKEL-RESPONSIVE REGULATOR"/>
    <property type="match status" value="1"/>
</dbReference>
<dbReference type="CDD" id="cd22231">
    <property type="entry name" value="RHH_NikR_HicB-like"/>
    <property type="match status" value="1"/>
</dbReference>
<dbReference type="NCBIfam" id="NF002815">
    <property type="entry name" value="PRK02967.1"/>
    <property type="match status" value="1"/>
</dbReference>
<accession>A0A1Y5RKK6</accession>
<keyword evidence="4" id="KW-0804">Transcription</keyword>
<dbReference type="InterPro" id="IPR014864">
    <property type="entry name" value="TF_NikR_Ni-bd_C"/>
</dbReference>
<dbReference type="EMBL" id="FWFS01000001">
    <property type="protein sequence ID" value="SLN19793.1"/>
    <property type="molecule type" value="Genomic_DNA"/>
</dbReference>
<evidence type="ECO:0000256" key="4">
    <source>
        <dbReference type="ARBA" id="ARBA00023163"/>
    </source>
</evidence>
<protein>
    <submittedName>
        <fullName evidence="8">Nickel-responsive regulator</fullName>
    </submittedName>
</protein>
<dbReference type="InterPro" id="IPR010985">
    <property type="entry name" value="Ribbon_hlx_hlx"/>
</dbReference>
<sequence length="207" mass="22492">MNYGTINHTPDIPRKGTGPKMRHCGKNSMGVPLALRVVYAAPSRKGKGPPMQRTTITLDDALAGEVDAYLRDTGGHSRSEAIRDLLRQALRARHAGPQEAGCVGVMSYVVDQSVRNLAARVPQSRLDRHDQTVASMSVPLDHSTMVDVVVMRGRVVDVQSYAEALFVERGVMHGTLGLIPVVEDAVEHVHNEGPPHSHSHIKVQSGF</sequence>
<dbReference type="InterPro" id="IPR013321">
    <property type="entry name" value="Arc_rbn_hlx_hlx"/>
</dbReference>
<dbReference type="InterPro" id="IPR002145">
    <property type="entry name" value="CopG"/>
</dbReference>
<dbReference type="Gene3D" id="3.30.70.1150">
    <property type="entry name" value="ACT-like. Chain A, domain 2"/>
    <property type="match status" value="1"/>
</dbReference>
<organism evidence="8 9">
    <name type="scientific">Aquimixticola soesokkakensis</name>
    <dbReference type="NCBI Taxonomy" id="1519096"/>
    <lineage>
        <taxon>Bacteria</taxon>
        <taxon>Pseudomonadati</taxon>
        <taxon>Pseudomonadota</taxon>
        <taxon>Alphaproteobacteria</taxon>
        <taxon>Rhodobacterales</taxon>
        <taxon>Paracoccaceae</taxon>
        <taxon>Aquimixticola</taxon>
    </lineage>
</organism>
<evidence type="ECO:0000256" key="5">
    <source>
        <dbReference type="SAM" id="MobiDB-lite"/>
    </source>
</evidence>
<proteinExistence type="inferred from homology"/>
<dbReference type="AlphaFoldDB" id="A0A1Y5RKK6"/>
<dbReference type="SUPFAM" id="SSF55021">
    <property type="entry name" value="ACT-like"/>
    <property type="match status" value="1"/>
</dbReference>
<dbReference type="InterPro" id="IPR027271">
    <property type="entry name" value="Acetolactate_synth/TF_NikR_C"/>
</dbReference>
<gene>
    <name evidence="8" type="primary">nikR</name>
    <name evidence="8" type="ORF">AQS8620_00490</name>
</gene>
<keyword evidence="9" id="KW-1185">Reference proteome</keyword>
<dbReference type="Pfam" id="PF08753">
    <property type="entry name" value="NikR_C"/>
    <property type="match status" value="1"/>
</dbReference>
<evidence type="ECO:0000259" key="7">
    <source>
        <dbReference type="Pfam" id="PF08753"/>
    </source>
</evidence>
<dbReference type="GO" id="GO:0003677">
    <property type="term" value="F:DNA binding"/>
    <property type="evidence" value="ECO:0007669"/>
    <property type="project" value="UniProtKB-KW"/>
</dbReference>
<reference evidence="8 9" key="1">
    <citation type="submission" date="2017-03" db="EMBL/GenBank/DDBJ databases">
        <authorList>
            <person name="Afonso C.L."/>
            <person name="Miller P.J."/>
            <person name="Scott M.A."/>
            <person name="Spackman E."/>
            <person name="Goraichik I."/>
            <person name="Dimitrov K.M."/>
            <person name="Suarez D.L."/>
            <person name="Swayne D.E."/>
        </authorList>
    </citation>
    <scope>NUCLEOTIDE SEQUENCE [LARGE SCALE GENOMIC DNA]</scope>
    <source>
        <strain evidence="8 9">CECT 8620</strain>
    </source>
</reference>
<feature type="domain" description="Ribbon-helix-helix protein CopG" evidence="6">
    <location>
        <begin position="53"/>
        <end position="91"/>
    </location>
</feature>